<evidence type="ECO:0000259" key="7">
    <source>
        <dbReference type="PROSITE" id="PS52004"/>
    </source>
</evidence>
<dbReference type="FunFam" id="1.10.1200.10:FF:000007">
    <property type="entry name" value="Probable polyketide synthase pks17"/>
    <property type="match status" value="3"/>
</dbReference>
<dbReference type="SUPFAM" id="SSF53901">
    <property type="entry name" value="Thiolase-like"/>
    <property type="match status" value="3"/>
</dbReference>
<dbReference type="CDD" id="cd08952">
    <property type="entry name" value="KR_1_SDR_x"/>
    <property type="match status" value="2"/>
</dbReference>
<dbReference type="Pfam" id="PF00698">
    <property type="entry name" value="Acyl_transf_1"/>
    <property type="match status" value="2"/>
</dbReference>
<dbReference type="Gene3D" id="3.40.50.720">
    <property type="entry name" value="NAD(P)-binding Rossmann-like Domain"/>
    <property type="match status" value="2"/>
</dbReference>
<dbReference type="EMBL" id="JADQTO010000030">
    <property type="protein sequence ID" value="MBG0567811.1"/>
    <property type="molecule type" value="Genomic_DNA"/>
</dbReference>
<keyword evidence="9" id="KW-1185">Reference proteome</keyword>
<dbReference type="PROSITE" id="PS52004">
    <property type="entry name" value="KS3_2"/>
    <property type="match status" value="3"/>
</dbReference>
<feature type="domain" description="Ketosynthase family 3 (KS3)" evidence="7">
    <location>
        <begin position="2984"/>
        <end position="3396"/>
    </location>
</feature>
<dbReference type="Proteomes" id="UP000598146">
    <property type="component" value="Unassembled WGS sequence"/>
</dbReference>
<evidence type="ECO:0000256" key="1">
    <source>
        <dbReference type="ARBA" id="ARBA00022450"/>
    </source>
</evidence>
<evidence type="ECO:0000256" key="2">
    <source>
        <dbReference type="ARBA" id="ARBA00022553"/>
    </source>
</evidence>
<dbReference type="InterPro" id="IPR013968">
    <property type="entry name" value="PKS_KR"/>
</dbReference>
<evidence type="ECO:0000256" key="3">
    <source>
        <dbReference type="ARBA" id="ARBA00022679"/>
    </source>
</evidence>
<keyword evidence="5" id="KW-0012">Acyltransferase</keyword>
<dbReference type="SUPFAM" id="SSF51735">
    <property type="entry name" value="NAD(P)-binding Rossmann-fold domains"/>
    <property type="match status" value="4"/>
</dbReference>
<keyword evidence="1" id="KW-0596">Phosphopantetheine</keyword>
<dbReference type="InterPro" id="IPR014030">
    <property type="entry name" value="Ketoacyl_synth_N"/>
</dbReference>
<dbReference type="InterPro" id="IPR036291">
    <property type="entry name" value="NAD(P)-bd_dom_sf"/>
</dbReference>
<keyword evidence="2" id="KW-0597">Phosphoprotein</keyword>
<organism evidence="8 9">
    <name type="scientific">Actinoplanes aureus</name>
    <dbReference type="NCBI Taxonomy" id="2792083"/>
    <lineage>
        <taxon>Bacteria</taxon>
        <taxon>Bacillati</taxon>
        <taxon>Actinomycetota</taxon>
        <taxon>Actinomycetes</taxon>
        <taxon>Micromonosporales</taxon>
        <taxon>Micromonosporaceae</taxon>
        <taxon>Actinoplanes</taxon>
    </lineage>
</organism>
<dbReference type="SMART" id="SM00827">
    <property type="entry name" value="PKS_AT"/>
    <property type="match status" value="2"/>
</dbReference>
<dbReference type="SMART" id="SM01294">
    <property type="entry name" value="PKS_PP_betabranch"/>
    <property type="match status" value="3"/>
</dbReference>
<dbReference type="GO" id="GO:0031177">
    <property type="term" value="F:phosphopantetheine binding"/>
    <property type="evidence" value="ECO:0007669"/>
    <property type="project" value="InterPro"/>
</dbReference>
<dbReference type="PROSITE" id="PS50075">
    <property type="entry name" value="CARRIER"/>
    <property type="match status" value="3"/>
</dbReference>
<evidence type="ECO:0000313" key="8">
    <source>
        <dbReference type="EMBL" id="MBG0567811.1"/>
    </source>
</evidence>
<dbReference type="PANTHER" id="PTHR43775">
    <property type="entry name" value="FATTY ACID SYNTHASE"/>
    <property type="match status" value="1"/>
</dbReference>
<evidence type="ECO:0000256" key="4">
    <source>
        <dbReference type="ARBA" id="ARBA00023268"/>
    </source>
</evidence>
<gene>
    <name evidence="8" type="ORF">I4J89_40865</name>
</gene>
<keyword evidence="4" id="KW-0511">Multifunctional enzyme</keyword>
<evidence type="ECO:0000313" key="9">
    <source>
        <dbReference type="Proteomes" id="UP000598146"/>
    </source>
</evidence>
<sequence length="3407" mass="354240">MTGELSKLDLRRLARNGLVPLGTEQGLALFDRACALDTALAVPARLERAAPARRQTSRVAGLPAAERRDALRDLVRRAAATVLGHPADHPIDADRPFKALGFESLTVLELRNQLAAATGLRLPATLVFDHPTVAALADHLADLFAARKPAAAVAVARADREPIAVVAMGCRYPGGVRSPEDLWRLVAAEGDAISAFPADRGWGRDGVGGFLYDAADFDAELFGISPREATAMDPQQRLMLELTWETFERAGVDPRSVRGQQVGVFTGAMYHDYASRFTTAPAEVEGHLLTGNTGSVMSGRVAYTFGLQGPALTVDTACSSSLVAVHLAVESLRRGECSMALAGGVAVMATPATFVEFARQGGLAADGRCKPFAAAADGTGWSEGAGVLLLERLSDAHRLGHPVLAVVRGSAVNQDGASNGLSAPSGPAQQRVIRAALADAGLRAADVDAVEAHGTGTTLGDPIEAQALIAAYGNERERPLWLGSVKSNIGHTQAAAGVAGLIKMVEAMRHGVLPRTLHVDRPTPHVDWPVGAVSLLTEATPWPSAGHPRRAGVSAFGISGTNAHVIVEGAEPQPAVTLESPAVRVPWPLSGHLPEALREQAARLRSFLATAPPARPADMGAALAARTAFEHRAVAIGEEALDALAAGREHPRLVRGTAEAPMRTVFVFPGQGSQWTGMGLALWDSSPVFAASMQACEEALKPHTGWSLREVLAGPLDQVDVVQPALFAVMVSLAALWRSYGVEPAGVVGHSQGEIAAAYVAGALSLDDAARVVALRSRALRAIAGRGGMVSVPFADVDPGGLSIAAVNGPESVILSGDTEAVDRFLTKEPRARRIAVDYASHSPHVEAVREEILTALDGIVPLAPQVPFHSTVTPGEDVVLDAAYWYRNLRQTVRFADAITGLGTLVEVSPHPVLGLDLSTLRRGEDDIDAALARAWTRGVAVDWNTVYAPHEPVRVDLPTYAFQRRRYWLEAPAPAPAAGPGTYRVAWHPATLPAGALHGTWLLVTPAGADHPDLVPALTRHGADVRQVTDADLSGALGAGPIAGVLSLLGYDETAHPDHPEVPAGLAATLALTQALGDAGITAPLWLATRSAVSVGAGDPLDAPRQSLIWGLGRVIGLEHGDRWGGLVDLPDTVDAAAGDRLAAVLTGRDGEDQVAIRTHGVFLRRLVPAPVRPDPAVSWQPSGTVLITGGTGALGAHVARWAARQGAVHLLLLSRSGPDAPGAERLRDELTGLGARVTLTACDVADRDQLAAVIAEHPPTAVVHTAAVLDDAVVRQLRPDQLATALHAKATAATHLDELTRHLDLRAFVLFSSIAGTLGVPGQGGYAPANAFLDALAERRHAAGLPATSIAWGAWAGGGMAALAGVENLLRRHGLPQMPPEVALAGMHRAVESGAATLAVVDIDWDRLYLAFTASRVRPLLHAVPEVRAIRAAESRRAGAGPAGLVDRLAAGTPQDRQRALLDLVREHVAATLGHSGPETVRADRSFKDLGLDSLTGVEIRNRLGAVTGLSLPATVVFDEPTPAALAQRLGAELFGDTARLPVPVATAGGGDPIVLVATSCRFPGGIDTPEDLWRTVLDGVDTVGPFPADRGWSGDLYHPDPGRRGTSYAREGAFLRDAAGFDAAFFGISPREALAMDPQQRLLLEIAWEAVERAGIDPSALRGSRTGVFAGTNGQDYPALLATAPDAADGGEGYLVTGSAASVFSGRIAYALGLEGPALTVDTACSSALVAVHLAAQALRRGECDLALAGAVTVMSTPALFVEFSRQRGLAPDGRCKPFAAAADGTGWGEGAGMVVLERLSDARRHGHPVLAVLRGSAVNQDGASNGLTAPNGPAQQRVIRQALADAGLDPGEVDAVEAHGTGTRLGDPIEAQALLATYGTDRERPLWLGSVKSNLGHTQAAAGAAGLIKMVEALRHGVLPATLHVDAPTPHVDWSAGAVRLLTEQVPWQPAEGRPRRFGISAFGISGTNAHAVLEAPPAVDGTGGGVAPEALPYVLAGHSAEALRAQARRLRTALRGDPDARDADVAYSLATTRAALDHRAVVVAAGRDELLRGLDALAEGRPAAHVSVGVPGGDGLAYLFTGQGSQRAGMGQALYAAFPAYAEAFDAVCDRLDRHLDRPVRDILGDPDALDRTEYAQVALFAVEVAQFRLLESWGIRPARLAGHSIGEVAAAHTAGVLDLDDAATLVAARGRLMQAVPHRGAMAAVEANADEVRPMLDGHETTVGLAAVNAPRACVISGDPDQVERIAAHFRDLGRRTRTLQVSHAFHAPHLDGMLDDFRAVTEGLNFAPPKIPLISTVTGEPLTDAEACDPGYWTRQVREPVRFLDAMRRLAAGGTTTYLELGPDGVLSGLAEQCVGVPGVPVLRGTRPEVAAVMAAVGHLHVHGVAVDWAALFAGTGARRAPLPTYAFQHRRFWPVDDGTTDAVSRWRYRIDWRPLPDPAPARPDGTWLVVLPAGADPLVDALVGCGVNVLAGTDLPDPVRLAKAGPIGGVLSLLPPDATLTLMRALAAADVRAPLWLVTRRAVSTGSADGPPDPRAAAVWGLGRVFALESPDRWGGLIDLPEQLDPESIGRLLSLLGGGAGDEDQIAVRGDGILARRLRRAGAGGLSGPEWRPRGTVLITGGTGALGGHVARWLARAGAPHLLLAGRRGEDTPGAAELRAELTALGARVTVAACDVADREAVRGLLAGVPADLPLSAVVHTAGIVREAPLAETGVADLHEVAAAKVGGAEHLDELLGDTPLDAFVLFSSVSGVWGSGGQAAYAAANAALDAIAEHRRARGLAATSVAWGPWAGGGMAGEAATERLRQRGLAAMEPGRALAVLRRAVADGETTLAVADVDWDLFAATFAAARPRPLLAGLPAAAAREPATAGRLAAVPLAHRDRFLTDLVRGHAAAVLGHDTSDGIEADRAFSDLGFDSLTAVELRQLLQAETGLRLPVTVVFDHPTPAALAAELAARLGEEAPAAVTPAVATEPDEPIAIVGMACRYPGGIASPEDLWRLVTDGGEVLGPFPADRGWDPARAGRSDVRMGGFLDGAGEFDAGFFGISPREATAMDPQQRLLLETSWEAFERAGVDPRSLRGSRTGVFVGASPQGYGAGLTSVPAEVEGYRLTGSATSVFSGRVSYTLGLQGPALTVDTACSSSLVALHLAVASLRRGECDLALTGGVAVMAGPDVFVEFSRQGGLAADGRCKPFAEAADGTGWSEGVGLLVVERLSDARRNGHPVLAVVRGSAVNQDGASNGLTAPNGPAQERVIVEALEDARLSPGDVDVVEAHGTGTRLGDPIEAQALISAYGGERERPLWLGSLKSNLGHTQAAAGVAGVIKTVLAMRYGVLPRTLHVDEPSSRVDWSAGAVRLLSEPVSWVPGRAGVSAFGMSGTNAHVILEAVDVEPPPEDAG</sequence>
<dbReference type="Gene3D" id="3.30.70.3290">
    <property type="match status" value="2"/>
</dbReference>
<dbReference type="Pfam" id="PF08659">
    <property type="entry name" value="KR"/>
    <property type="match status" value="2"/>
</dbReference>
<feature type="domain" description="Carrier" evidence="6">
    <location>
        <begin position="69"/>
        <end position="144"/>
    </location>
</feature>
<dbReference type="InterPro" id="IPR057326">
    <property type="entry name" value="KR_dom"/>
</dbReference>
<dbReference type="Gene3D" id="3.40.366.10">
    <property type="entry name" value="Malonyl-Coenzyme A Acyl Carrier Protein, domain 2"/>
    <property type="match status" value="2"/>
</dbReference>
<dbReference type="InterPro" id="IPR001227">
    <property type="entry name" value="Ac_transferase_dom_sf"/>
</dbReference>
<dbReference type="PROSITE" id="PS00606">
    <property type="entry name" value="KS3_1"/>
    <property type="match status" value="3"/>
</dbReference>
<dbReference type="Gene3D" id="3.40.47.10">
    <property type="match status" value="3"/>
</dbReference>
<dbReference type="InterPro" id="IPR009081">
    <property type="entry name" value="PP-bd_ACP"/>
</dbReference>
<dbReference type="GO" id="GO:0004315">
    <property type="term" value="F:3-oxoacyl-[acyl-carrier-protein] synthase activity"/>
    <property type="evidence" value="ECO:0007669"/>
    <property type="project" value="InterPro"/>
</dbReference>
<dbReference type="InterPro" id="IPR014031">
    <property type="entry name" value="Ketoacyl_synth_C"/>
</dbReference>
<evidence type="ECO:0000256" key="5">
    <source>
        <dbReference type="ARBA" id="ARBA00023315"/>
    </source>
</evidence>
<feature type="domain" description="Carrier" evidence="6">
    <location>
        <begin position="1462"/>
        <end position="1537"/>
    </location>
</feature>
<dbReference type="InterPro" id="IPR016036">
    <property type="entry name" value="Malonyl_transacylase_ACP-bd"/>
</dbReference>
<dbReference type="InterPro" id="IPR016039">
    <property type="entry name" value="Thiolase-like"/>
</dbReference>
<dbReference type="SMART" id="SM00825">
    <property type="entry name" value="PKS_KS"/>
    <property type="match status" value="3"/>
</dbReference>
<dbReference type="InterPro" id="IPR036736">
    <property type="entry name" value="ACP-like_sf"/>
</dbReference>
<dbReference type="Pfam" id="PF02801">
    <property type="entry name" value="Ketoacyl-synt_C"/>
    <property type="match status" value="3"/>
</dbReference>
<accession>A0A931G4B2</accession>
<dbReference type="PROSITE" id="PS00012">
    <property type="entry name" value="PHOSPHOPANTETHEINE"/>
    <property type="match status" value="3"/>
</dbReference>
<dbReference type="Pfam" id="PF16197">
    <property type="entry name" value="KAsynt_C_assoc"/>
    <property type="match status" value="3"/>
</dbReference>
<dbReference type="Pfam" id="PF00109">
    <property type="entry name" value="ketoacyl-synt"/>
    <property type="match status" value="3"/>
</dbReference>
<dbReference type="GO" id="GO:0006633">
    <property type="term" value="P:fatty acid biosynthetic process"/>
    <property type="evidence" value="ECO:0007669"/>
    <property type="project" value="InterPro"/>
</dbReference>
<dbReference type="SMART" id="SM00823">
    <property type="entry name" value="PKS_PP"/>
    <property type="match status" value="3"/>
</dbReference>
<feature type="domain" description="Ketosynthase family 3 (KS3)" evidence="7">
    <location>
        <begin position="1554"/>
        <end position="1981"/>
    </location>
</feature>
<dbReference type="SUPFAM" id="SSF47336">
    <property type="entry name" value="ACP-like"/>
    <property type="match status" value="3"/>
</dbReference>
<dbReference type="InterPro" id="IPR050091">
    <property type="entry name" value="PKS_NRPS_Biosynth_Enz"/>
</dbReference>
<dbReference type="PANTHER" id="PTHR43775:SF51">
    <property type="entry name" value="INACTIVE PHENOLPHTHIOCEROL SYNTHESIS POLYKETIDE SYNTHASE TYPE I PKS1-RELATED"/>
    <property type="match status" value="1"/>
</dbReference>
<feature type="domain" description="Ketosynthase family 3 (KS3)" evidence="7">
    <location>
        <begin position="160"/>
        <end position="569"/>
    </location>
</feature>
<dbReference type="InterPro" id="IPR032821">
    <property type="entry name" value="PKS_assoc"/>
</dbReference>
<dbReference type="CDD" id="cd00833">
    <property type="entry name" value="PKS"/>
    <property type="match status" value="3"/>
</dbReference>
<dbReference type="Gene3D" id="1.10.1200.10">
    <property type="entry name" value="ACP-like"/>
    <property type="match status" value="3"/>
</dbReference>
<protein>
    <submittedName>
        <fullName evidence="8">SDR family NAD(P)-dependent oxidoreductase</fullName>
    </submittedName>
</protein>
<evidence type="ECO:0000259" key="6">
    <source>
        <dbReference type="PROSITE" id="PS50075"/>
    </source>
</evidence>
<dbReference type="GO" id="GO:0004312">
    <property type="term" value="F:fatty acid synthase activity"/>
    <property type="evidence" value="ECO:0007669"/>
    <property type="project" value="TreeGrafter"/>
</dbReference>
<dbReference type="InterPro" id="IPR016035">
    <property type="entry name" value="Acyl_Trfase/lysoPLipase"/>
</dbReference>
<dbReference type="InterPro" id="IPR014043">
    <property type="entry name" value="Acyl_transferase_dom"/>
</dbReference>
<dbReference type="InterPro" id="IPR006162">
    <property type="entry name" value="Ppantetheine_attach_site"/>
</dbReference>
<feature type="domain" description="Carrier" evidence="6">
    <location>
        <begin position="2892"/>
        <end position="2967"/>
    </location>
</feature>
<dbReference type="Pfam" id="PF00550">
    <property type="entry name" value="PP-binding"/>
    <property type="match status" value="3"/>
</dbReference>
<feature type="non-terminal residue" evidence="8">
    <location>
        <position position="3407"/>
    </location>
</feature>
<dbReference type="SMART" id="SM00822">
    <property type="entry name" value="PKS_KR"/>
    <property type="match status" value="2"/>
</dbReference>
<dbReference type="InterPro" id="IPR020806">
    <property type="entry name" value="PKS_PP-bd"/>
</dbReference>
<dbReference type="InterPro" id="IPR020841">
    <property type="entry name" value="PKS_Beta-ketoAc_synthase_dom"/>
</dbReference>
<reference evidence="8" key="1">
    <citation type="submission" date="2020-11" db="EMBL/GenBank/DDBJ databases">
        <title>Isolation and identification of active actinomycetes.</title>
        <authorList>
            <person name="Sun X."/>
        </authorList>
    </citation>
    <scope>NUCLEOTIDE SEQUENCE</scope>
    <source>
        <strain evidence="8">NEAU-A11</strain>
    </source>
</reference>
<keyword evidence="3" id="KW-0808">Transferase</keyword>
<dbReference type="FunFam" id="3.40.47.10:FF:000019">
    <property type="entry name" value="Polyketide synthase type I"/>
    <property type="match status" value="3"/>
</dbReference>
<dbReference type="InterPro" id="IPR018201">
    <property type="entry name" value="Ketoacyl_synth_AS"/>
</dbReference>
<comment type="caution">
    <text evidence="8">The sequence shown here is derived from an EMBL/GenBank/DDBJ whole genome shotgun (WGS) entry which is preliminary data.</text>
</comment>
<name>A0A931G4B2_9ACTN</name>
<proteinExistence type="predicted"/>
<dbReference type="SUPFAM" id="SSF55048">
    <property type="entry name" value="Probable ACP-binding domain of malonyl-CoA ACP transacylase"/>
    <property type="match status" value="2"/>
</dbReference>
<dbReference type="SUPFAM" id="SSF52151">
    <property type="entry name" value="FabD/lysophospholipase-like"/>
    <property type="match status" value="2"/>
</dbReference>